<keyword evidence="5" id="KW-0472">Membrane</keyword>
<name>A0A1E4SDP9_9ASCO</name>
<protein>
    <recommendedName>
        <fullName evidence="8">Cytochrome c oxidase assembly protein</fullName>
    </recommendedName>
</protein>
<dbReference type="STRING" id="984487.A0A1E4SDP9"/>
<keyword evidence="3" id="KW-0809">Transit peptide</keyword>
<comment type="similarity">
    <text evidence="2">Belongs to the PET117 family.</text>
</comment>
<comment type="subcellular location">
    <subcellularLocation>
        <location evidence="1">Mitochondrion</location>
    </subcellularLocation>
</comment>
<dbReference type="PANTHER" id="PTHR28163:SF1">
    <property type="entry name" value="PROTEIN PET117 HOMOLOG, MITOCHONDRIAL"/>
    <property type="match status" value="1"/>
</dbReference>
<evidence type="ECO:0000256" key="4">
    <source>
        <dbReference type="ARBA" id="ARBA00023128"/>
    </source>
</evidence>
<dbReference type="Pfam" id="PF15786">
    <property type="entry name" value="PET117"/>
    <property type="match status" value="1"/>
</dbReference>
<evidence type="ECO:0000313" key="7">
    <source>
        <dbReference type="Proteomes" id="UP000094285"/>
    </source>
</evidence>
<reference evidence="7" key="1">
    <citation type="submission" date="2016-05" db="EMBL/GenBank/DDBJ databases">
        <title>Comparative genomics of biotechnologically important yeasts.</title>
        <authorList>
            <consortium name="DOE Joint Genome Institute"/>
            <person name="Riley R."/>
            <person name="Haridas S."/>
            <person name="Wolfe K.H."/>
            <person name="Lopes M.R."/>
            <person name="Hittinger C.T."/>
            <person name="Goker M."/>
            <person name="Salamov A."/>
            <person name="Wisecaver J."/>
            <person name="Long T.M."/>
            <person name="Aerts A.L."/>
            <person name="Barry K."/>
            <person name="Choi C."/>
            <person name="Clum A."/>
            <person name="Coughlan A.Y."/>
            <person name="Deshpande S."/>
            <person name="Douglass A.P."/>
            <person name="Hanson S.J."/>
            <person name="Klenk H.-P."/>
            <person name="Labutti K."/>
            <person name="Lapidus A."/>
            <person name="Lindquist E."/>
            <person name="Lipzen A."/>
            <person name="Meier-Kolthoff J.P."/>
            <person name="Ohm R.A."/>
            <person name="Otillar R.P."/>
            <person name="Pangilinan J."/>
            <person name="Peng Y."/>
            <person name="Rokas A."/>
            <person name="Rosa C.A."/>
            <person name="Scheuner C."/>
            <person name="Sibirny A.A."/>
            <person name="Slot J.C."/>
            <person name="Stielow J.B."/>
            <person name="Sun H."/>
            <person name="Kurtzman C.P."/>
            <person name="Blackwell M."/>
            <person name="Grigoriev I.V."/>
            <person name="Jeffries T.W."/>
        </authorList>
    </citation>
    <scope>NUCLEOTIDE SEQUENCE [LARGE SCALE GENOMIC DNA]</scope>
    <source>
        <strain evidence="7">NRRL Y-17324</strain>
    </source>
</reference>
<dbReference type="Proteomes" id="UP000094285">
    <property type="component" value="Unassembled WGS sequence"/>
</dbReference>
<dbReference type="EMBL" id="KV453915">
    <property type="protein sequence ID" value="ODV77640.1"/>
    <property type="molecule type" value="Genomic_DNA"/>
</dbReference>
<keyword evidence="5" id="KW-1133">Transmembrane helix</keyword>
<gene>
    <name evidence="6" type="ORF">CANTADRAFT_92056</name>
</gene>
<dbReference type="GeneID" id="30986039"/>
<organism evidence="6 7">
    <name type="scientific">Suhomyces tanzawaensis NRRL Y-17324</name>
    <dbReference type="NCBI Taxonomy" id="984487"/>
    <lineage>
        <taxon>Eukaryota</taxon>
        <taxon>Fungi</taxon>
        <taxon>Dikarya</taxon>
        <taxon>Ascomycota</taxon>
        <taxon>Saccharomycotina</taxon>
        <taxon>Pichiomycetes</taxon>
        <taxon>Debaryomycetaceae</taxon>
        <taxon>Suhomyces</taxon>
    </lineage>
</organism>
<dbReference type="InterPro" id="IPR031568">
    <property type="entry name" value="Pet117"/>
</dbReference>
<evidence type="ECO:0000256" key="5">
    <source>
        <dbReference type="SAM" id="Phobius"/>
    </source>
</evidence>
<dbReference type="GO" id="GO:0005739">
    <property type="term" value="C:mitochondrion"/>
    <property type="evidence" value="ECO:0007669"/>
    <property type="project" value="UniProtKB-SubCell"/>
</dbReference>
<proteinExistence type="inferred from homology"/>
<dbReference type="PANTHER" id="PTHR28163">
    <property type="entry name" value="PROTEIN PET117 HOMOLOG, MITOCHONDRIAL"/>
    <property type="match status" value="1"/>
</dbReference>
<dbReference type="OrthoDB" id="76305at2759"/>
<keyword evidence="4" id="KW-0496">Mitochondrion</keyword>
<dbReference type="RefSeq" id="XP_020062762.1">
    <property type="nucleotide sequence ID" value="XM_020211903.1"/>
</dbReference>
<dbReference type="AlphaFoldDB" id="A0A1E4SDP9"/>
<keyword evidence="7" id="KW-1185">Reference proteome</keyword>
<dbReference type="GO" id="GO:0033617">
    <property type="term" value="P:mitochondrial respiratory chain complex IV assembly"/>
    <property type="evidence" value="ECO:0007669"/>
    <property type="project" value="EnsemblFungi"/>
</dbReference>
<accession>A0A1E4SDP9</accession>
<evidence type="ECO:0000313" key="6">
    <source>
        <dbReference type="EMBL" id="ODV77640.1"/>
    </source>
</evidence>
<keyword evidence="5" id="KW-0812">Transmembrane</keyword>
<evidence type="ECO:0000256" key="2">
    <source>
        <dbReference type="ARBA" id="ARBA00008197"/>
    </source>
</evidence>
<feature type="transmembrane region" description="Helical" evidence="5">
    <location>
        <begin position="6"/>
        <end position="25"/>
    </location>
</feature>
<evidence type="ECO:0000256" key="1">
    <source>
        <dbReference type="ARBA" id="ARBA00004173"/>
    </source>
</evidence>
<evidence type="ECO:0008006" key="8">
    <source>
        <dbReference type="Google" id="ProtNLM"/>
    </source>
</evidence>
<evidence type="ECO:0000256" key="3">
    <source>
        <dbReference type="ARBA" id="ARBA00022946"/>
    </source>
</evidence>
<sequence>MSTASKVTFGLTCVSAVGAFIFINYSQQLEREAFRQGPIKDAARIEARQMTKKMKANELEHREQIELRQKLEKIQPLNLEIIRGEDTSQ</sequence>